<name>A0A2K8YTJ8_9BACT</name>
<dbReference type="PANTHER" id="PTHR11076:SF34">
    <property type="entry name" value="PROTEIN UMUC"/>
    <property type="match status" value="1"/>
</dbReference>
<keyword evidence="3" id="KW-0741">SOS mutagenesis</keyword>
<evidence type="ECO:0000256" key="4">
    <source>
        <dbReference type="ARBA" id="ARBA00023204"/>
    </source>
</evidence>
<dbReference type="RefSeq" id="WP_100986385.1">
    <property type="nucleotide sequence ID" value="NZ_CP025096.1"/>
</dbReference>
<dbReference type="PANTHER" id="PTHR11076">
    <property type="entry name" value="DNA REPAIR POLYMERASE UMUC / TRANSFERASE FAMILY MEMBER"/>
    <property type="match status" value="1"/>
</dbReference>
<dbReference type="CDD" id="cd01700">
    <property type="entry name" value="PolY_Pol_V_umuC"/>
    <property type="match status" value="1"/>
</dbReference>
<dbReference type="Gene3D" id="3.40.1170.60">
    <property type="match status" value="1"/>
</dbReference>
<keyword evidence="8" id="KW-1185">Reference proteome</keyword>
<evidence type="ECO:0000256" key="2">
    <source>
        <dbReference type="ARBA" id="ARBA00022763"/>
    </source>
</evidence>
<reference evidence="7 8" key="1">
    <citation type="submission" date="2017-11" db="EMBL/GenBank/DDBJ databases">
        <title>Taxonomic description and genome sequences of Spirosoma HA7 sp. nov., isolated from pollen microhabitat of Corylus avellana.</title>
        <authorList>
            <person name="Ambika Manirajan B."/>
            <person name="Suarez C."/>
            <person name="Ratering S."/>
            <person name="Geissler-Plaum R."/>
            <person name="Cardinale M."/>
            <person name="Sylvia S."/>
        </authorList>
    </citation>
    <scope>NUCLEOTIDE SEQUENCE [LARGE SCALE GENOMIC DNA]</scope>
    <source>
        <strain evidence="7 8">HA7</strain>
    </source>
</reference>
<accession>A0A2K8YTJ8</accession>
<protein>
    <submittedName>
        <fullName evidence="7">DNA polymerase V subunit UmuC</fullName>
    </submittedName>
</protein>
<evidence type="ECO:0000313" key="7">
    <source>
        <dbReference type="EMBL" id="AUD00962.1"/>
    </source>
</evidence>
<comment type="similarity">
    <text evidence="1">Belongs to the DNA polymerase type-Y family.</text>
</comment>
<evidence type="ECO:0000256" key="5">
    <source>
        <dbReference type="ARBA" id="ARBA00023236"/>
    </source>
</evidence>
<evidence type="ECO:0000313" key="8">
    <source>
        <dbReference type="Proteomes" id="UP000232883"/>
    </source>
</evidence>
<dbReference type="GO" id="GO:0006281">
    <property type="term" value="P:DNA repair"/>
    <property type="evidence" value="ECO:0007669"/>
    <property type="project" value="UniProtKB-KW"/>
</dbReference>
<dbReference type="OrthoDB" id="9808813at2"/>
<dbReference type="GO" id="GO:0042276">
    <property type="term" value="P:error-prone translesion synthesis"/>
    <property type="evidence" value="ECO:0007669"/>
    <property type="project" value="TreeGrafter"/>
</dbReference>
<dbReference type="GO" id="GO:0009432">
    <property type="term" value="P:SOS response"/>
    <property type="evidence" value="ECO:0007669"/>
    <property type="project" value="UniProtKB-KW"/>
</dbReference>
<dbReference type="GO" id="GO:0003684">
    <property type="term" value="F:damaged DNA binding"/>
    <property type="evidence" value="ECO:0007669"/>
    <property type="project" value="InterPro"/>
</dbReference>
<dbReference type="InterPro" id="IPR001126">
    <property type="entry name" value="UmuC"/>
</dbReference>
<dbReference type="Gene3D" id="3.30.70.270">
    <property type="match status" value="1"/>
</dbReference>
<feature type="domain" description="UmuC" evidence="6">
    <location>
        <begin position="2"/>
        <end position="188"/>
    </location>
</feature>
<dbReference type="Pfam" id="PF11799">
    <property type="entry name" value="IMS_C"/>
    <property type="match status" value="1"/>
</dbReference>
<sequence>MLGLVDANNFYASCQRSFDPSLIGRPVVVLSNNDGCVVARSNEAKALGIKMGAPFFQLAELIDQHSVAVFSSNYTLYGDMSARLMSTLTHFVEDVEVYSIDEAFIQADGYEGLYPTYRGLGESIRATAQQWLRIPVSVGFGETKTLAKVANRTAKQRPELNGVCVLDTPEFIEEVLSGFPVGDLWGVGRRYAGMLKRNGIATAAQLRDANDDWINQVMTVNGLRLVHELRGFPCRMLEVGQPPKKVICTAPSFGRLVPDLKTITEAMTTYLIKASEKLRKQDSLCSTLTVFLHTNRFKKSPNGQPAKQYYNSRSITLPHPTASPVELVRYGESVLKSIFMFGYAYQKVGIILSGFVPSDYRQKGIFIDGPDERLVKLSGVMDRLNQRHGRGTVRLANQSFSPDWEQNRKYLSPCYTTKWNDILSVR</sequence>
<evidence type="ECO:0000259" key="6">
    <source>
        <dbReference type="PROSITE" id="PS50173"/>
    </source>
</evidence>
<dbReference type="Pfam" id="PF00817">
    <property type="entry name" value="IMS"/>
    <property type="match status" value="1"/>
</dbReference>
<dbReference type="GO" id="GO:0005829">
    <property type="term" value="C:cytosol"/>
    <property type="evidence" value="ECO:0007669"/>
    <property type="project" value="TreeGrafter"/>
</dbReference>
<dbReference type="GO" id="GO:0003887">
    <property type="term" value="F:DNA-directed DNA polymerase activity"/>
    <property type="evidence" value="ECO:0007669"/>
    <property type="project" value="TreeGrafter"/>
</dbReference>
<dbReference type="Pfam" id="PF13438">
    <property type="entry name" value="DUF4113"/>
    <property type="match status" value="1"/>
</dbReference>
<organism evidence="7 8">
    <name type="scientific">Spirosoma pollinicola</name>
    <dbReference type="NCBI Taxonomy" id="2057025"/>
    <lineage>
        <taxon>Bacteria</taxon>
        <taxon>Pseudomonadati</taxon>
        <taxon>Bacteroidota</taxon>
        <taxon>Cytophagia</taxon>
        <taxon>Cytophagales</taxon>
        <taxon>Cytophagaceae</taxon>
        <taxon>Spirosoma</taxon>
    </lineage>
</organism>
<keyword evidence="5" id="KW-0742">SOS response</keyword>
<dbReference type="InterPro" id="IPR043502">
    <property type="entry name" value="DNA/RNA_pol_sf"/>
</dbReference>
<dbReference type="InterPro" id="IPR043128">
    <property type="entry name" value="Rev_trsase/Diguanyl_cyclase"/>
</dbReference>
<dbReference type="SUPFAM" id="SSF56672">
    <property type="entry name" value="DNA/RNA polymerases"/>
    <property type="match status" value="1"/>
</dbReference>
<dbReference type="AlphaFoldDB" id="A0A2K8YTJ8"/>
<dbReference type="PROSITE" id="PS50173">
    <property type="entry name" value="UMUC"/>
    <property type="match status" value="1"/>
</dbReference>
<proteinExistence type="inferred from homology"/>
<dbReference type="Proteomes" id="UP000232883">
    <property type="component" value="Chromosome"/>
</dbReference>
<dbReference type="KEGG" id="spir:CWM47_03495"/>
<keyword evidence="2" id="KW-0227">DNA damage</keyword>
<keyword evidence="4" id="KW-0234">DNA repair</keyword>
<dbReference type="Gene3D" id="1.10.150.20">
    <property type="entry name" value="5' to 3' exonuclease, C-terminal subdomain"/>
    <property type="match status" value="1"/>
</dbReference>
<gene>
    <name evidence="7" type="ORF">CWM47_03495</name>
</gene>
<evidence type="ECO:0000256" key="1">
    <source>
        <dbReference type="ARBA" id="ARBA00010945"/>
    </source>
</evidence>
<dbReference type="InterPro" id="IPR017961">
    <property type="entry name" value="DNA_pol_Y-fam_little_finger"/>
</dbReference>
<evidence type="ECO:0000256" key="3">
    <source>
        <dbReference type="ARBA" id="ARBA00023199"/>
    </source>
</evidence>
<dbReference type="InterPro" id="IPR025188">
    <property type="entry name" value="DUF4113"/>
</dbReference>
<dbReference type="InterPro" id="IPR050116">
    <property type="entry name" value="DNA_polymerase-Y"/>
</dbReference>
<dbReference type="EMBL" id="CP025096">
    <property type="protein sequence ID" value="AUD00962.1"/>
    <property type="molecule type" value="Genomic_DNA"/>
</dbReference>